<evidence type="ECO:0000313" key="9">
    <source>
        <dbReference type="Proteomes" id="UP000198756"/>
    </source>
</evidence>
<dbReference type="EMBL" id="FMXE01000012">
    <property type="protein sequence ID" value="SDA73835.1"/>
    <property type="molecule type" value="Genomic_DNA"/>
</dbReference>
<dbReference type="RefSeq" id="WP_092729892.1">
    <property type="nucleotide sequence ID" value="NZ_FMXE01000012.1"/>
</dbReference>
<keyword evidence="1 6" id="KW-0645">Protease</keyword>
<evidence type="ECO:0000256" key="6">
    <source>
        <dbReference type="RuleBase" id="RU003983"/>
    </source>
</evidence>
<organism evidence="8 9">
    <name type="scientific">Algoriphagus alkaliphilus</name>
    <dbReference type="NCBI Taxonomy" id="279824"/>
    <lineage>
        <taxon>Bacteria</taxon>
        <taxon>Pseudomonadati</taxon>
        <taxon>Bacteroidota</taxon>
        <taxon>Cytophagia</taxon>
        <taxon>Cytophagales</taxon>
        <taxon>Cyclobacteriaceae</taxon>
        <taxon>Algoriphagus</taxon>
    </lineage>
</organism>
<dbReference type="GO" id="GO:0046872">
    <property type="term" value="F:metal ion binding"/>
    <property type="evidence" value="ECO:0007669"/>
    <property type="project" value="UniProtKB-KW"/>
</dbReference>
<dbReference type="CDD" id="cd07331">
    <property type="entry name" value="M48C_Oma1_like"/>
    <property type="match status" value="1"/>
</dbReference>
<comment type="cofactor">
    <cofactor evidence="6">
        <name>Zn(2+)</name>
        <dbReference type="ChEBI" id="CHEBI:29105"/>
    </cofactor>
    <text evidence="6">Binds 1 zinc ion per subunit.</text>
</comment>
<dbReference type="GO" id="GO:0004222">
    <property type="term" value="F:metalloendopeptidase activity"/>
    <property type="evidence" value="ECO:0007669"/>
    <property type="project" value="InterPro"/>
</dbReference>
<dbReference type="GO" id="GO:0051603">
    <property type="term" value="P:proteolysis involved in protein catabolic process"/>
    <property type="evidence" value="ECO:0007669"/>
    <property type="project" value="TreeGrafter"/>
</dbReference>
<evidence type="ECO:0000256" key="4">
    <source>
        <dbReference type="ARBA" id="ARBA00022833"/>
    </source>
</evidence>
<dbReference type="PROSITE" id="PS51257">
    <property type="entry name" value="PROKAR_LIPOPROTEIN"/>
    <property type="match status" value="1"/>
</dbReference>
<keyword evidence="5 6" id="KW-0482">Metalloprotease</keyword>
<reference evidence="9" key="1">
    <citation type="submission" date="2016-10" db="EMBL/GenBank/DDBJ databases">
        <authorList>
            <person name="Varghese N."/>
            <person name="Submissions S."/>
        </authorList>
    </citation>
    <scope>NUCLEOTIDE SEQUENCE [LARGE SCALE GENOMIC DNA]</scope>
    <source>
        <strain evidence="9">DSM 22703</strain>
    </source>
</reference>
<dbReference type="AlphaFoldDB" id="A0A1G5XW11"/>
<accession>A0A1G5XW11</accession>
<comment type="similarity">
    <text evidence="6">Belongs to the peptidase M48 family.</text>
</comment>
<dbReference type="InterPro" id="IPR051156">
    <property type="entry name" value="Mito/Outer_Membr_Metalloprot"/>
</dbReference>
<keyword evidence="3 6" id="KW-0378">Hydrolase</keyword>
<proteinExistence type="inferred from homology"/>
<evidence type="ECO:0000256" key="5">
    <source>
        <dbReference type="ARBA" id="ARBA00023049"/>
    </source>
</evidence>
<dbReference type="Pfam" id="PF01435">
    <property type="entry name" value="Peptidase_M48"/>
    <property type="match status" value="1"/>
</dbReference>
<evidence type="ECO:0000313" key="8">
    <source>
        <dbReference type="EMBL" id="SDA73835.1"/>
    </source>
</evidence>
<dbReference type="InterPro" id="IPR001915">
    <property type="entry name" value="Peptidase_M48"/>
</dbReference>
<gene>
    <name evidence="8" type="ORF">SAMN03080617_01982</name>
</gene>
<dbReference type="GO" id="GO:0016020">
    <property type="term" value="C:membrane"/>
    <property type="evidence" value="ECO:0007669"/>
    <property type="project" value="TreeGrafter"/>
</dbReference>
<evidence type="ECO:0000256" key="3">
    <source>
        <dbReference type="ARBA" id="ARBA00022801"/>
    </source>
</evidence>
<keyword evidence="2" id="KW-0479">Metal-binding</keyword>
<dbReference type="PANTHER" id="PTHR22726">
    <property type="entry name" value="METALLOENDOPEPTIDASE OMA1"/>
    <property type="match status" value="1"/>
</dbReference>
<sequence>MKKIVLIFTAGLLLYSCTTVPLTGRKSLSMVSNEEIQPLVNEEYKKAITANKNVTNTADGQRVVRVGQKMAKAVEAYLVAEGFQSLANDMSWEFNLLESDQINAWCMPGGKVAFYTGILPVTKDEAGIAVVMGHEIAHAVASHAGERMSNGMLLNGLLGGFSAAMGQNPTMMQQILLQGVGAGSQLGMLSFSRKHELEADEMGLIFMAMAGYDPRQAPAFWQRMAAAGGGAPPEFLSTHPGPDRRIERLNANIPKAMKYYKQ</sequence>
<name>A0A1G5XW11_9BACT</name>
<evidence type="ECO:0000256" key="1">
    <source>
        <dbReference type="ARBA" id="ARBA00022670"/>
    </source>
</evidence>
<protein>
    <submittedName>
        <fullName evidence="8">Peptidase family M48</fullName>
    </submittedName>
</protein>
<feature type="domain" description="Peptidase M48" evidence="7">
    <location>
        <begin position="88"/>
        <end position="251"/>
    </location>
</feature>
<dbReference type="Gene3D" id="3.30.2010.10">
    <property type="entry name" value="Metalloproteases ('zincins'), catalytic domain"/>
    <property type="match status" value="1"/>
</dbReference>
<dbReference type="Proteomes" id="UP000198756">
    <property type="component" value="Unassembled WGS sequence"/>
</dbReference>
<dbReference type="STRING" id="279824.SAMN03080617_01982"/>
<evidence type="ECO:0000256" key="2">
    <source>
        <dbReference type="ARBA" id="ARBA00022723"/>
    </source>
</evidence>
<keyword evidence="9" id="KW-1185">Reference proteome</keyword>
<dbReference type="OrthoDB" id="9810445at2"/>
<evidence type="ECO:0000259" key="7">
    <source>
        <dbReference type="Pfam" id="PF01435"/>
    </source>
</evidence>
<keyword evidence="4 6" id="KW-0862">Zinc</keyword>
<dbReference type="PANTHER" id="PTHR22726:SF1">
    <property type="entry name" value="METALLOENDOPEPTIDASE OMA1, MITOCHONDRIAL"/>
    <property type="match status" value="1"/>
</dbReference>